<dbReference type="OrthoDB" id="66316at2"/>
<reference evidence="1 2" key="1">
    <citation type="journal article" date="2012" name="Stand. Genomic Sci.">
        <title>Complete genome sequencing and analysis of Saprospira grandis str. Lewin, a predatory marine bacterium.</title>
        <authorList>
            <person name="Saw J.H."/>
            <person name="Yuryev A."/>
            <person name="Kanbe M."/>
            <person name="Hou S."/>
            <person name="Young A.G."/>
            <person name="Aizawa S."/>
            <person name="Alam M."/>
        </authorList>
    </citation>
    <scope>NUCLEOTIDE SEQUENCE [LARGE SCALE GENOMIC DNA]</scope>
    <source>
        <strain evidence="1 2">Lewin</strain>
    </source>
</reference>
<dbReference type="AlphaFoldDB" id="H6L7Y0"/>
<gene>
    <name evidence="1" type="ordered locus">SGRA_1466</name>
</gene>
<protein>
    <submittedName>
        <fullName evidence="1">Uncharacterized protein</fullName>
    </submittedName>
</protein>
<keyword evidence="2" id="KW-1185">Reference proteome</keyword>
<dbReference type="STRING" id="984262.SGRA_1466"/>
<dbReference type="eggNOG" id="ENOG502ZBU9">
    <property type="taxonomic scope" value="Bacteria"/>
</dbReference>
<name>H6L7Y0_SAPGL</name>
<accession>H6L7Y0</accession>
<organism evidence="1 2">
    <name type="scientific">Saprospira grandis (strain Lewin)</name>
    <dbReference type="NCBI Taxonomy" id="984262"/>
    <lineage>
        <taxon>Bacteria</taxon>
        <taxon>Pseudomonadati</taxon>
        <taxon>Bacteroidota</taxon>
        <taxon>Saprospiria</taxon>
        <taxon>Saprospirales</taxon>
        <taxon>Saprospiraceae</taxon>
        <taxon>Saprospira</taxon>
    </lineage>
</organism>
<dbReference type="Proteomes" id="UP000007519">
    <property type="component" value="Chromosome"/>
</dbReference>
<dbReference type="RefSeq" id="WP_015691837.1">
    <property type="nucleotide sequence ID" value="NC_016940.1"/>
</dbReference>
<dbReference type="Pfam" id="PF20001">
    <property type="entry name" value="DUF6428"/>
    <property type="match status" value="1"/>
</dbReference>
<sequence>MKLSALKTYLGQIERLTVLQQDGQPIPAHFHLTELGEVQKRFMDCGGQLREQKELVLQFWVADDVEHRLAPSKMLKIIELAEEKLQLADLELAVEYQGPQSLEYYWLDLNASGQLILNAKQTDCLAKEACGITFEGEEKEEKSSCCGPNSGCC</sequence>
<dbReference type="KEGG" id="sgn:SGRA_1466"/>
<dbReference type="InterPro" id="IPR045534">
    <property type="entry name" value="DUF6428"/>
</dbReference>
<evidence type="ECO:0000313" key="1">
    <source>
        <dbReference type="EMBL" id="AFC24201.1"/>
    </source>
</evidence>
<dbReference type="EMBL" id="CP002831">
    <property type="protein sequence ID" value="AFC24201.1"/>
    <property type="molecule type" value="Genomic_DNA"/>
</dbReference>
<dbReference type="HOGENOM" id="CLU_1641884_0_0_10"/>
<evidence type="ECO:0000313" key="2">
    <source>
        <dbReference type="Proteomes" id="UP000007519"/>
    </source>
</evidence>
<proteinExistence type="predicted"/>